<name>A0A246WP13_9BURK</name>
<reference evidence="1 2" key="1">
    <citation type="submission" date="2017-06" db="EMBL/GenBank/DDBJ databases">
        <title>Herbaspirillum phytohormonus sp. nov., isolated from the root nodule of Robinia pseudoacacia in lead-zinc mine.</title>
        <authorList>
            <person name="Fan M."/>
            <person name="Lin Y."/>
        </authorList>
    </citation>
    <scope>NUCLEOTIDE SEQUENCE [LARGE SCALE GENOMIC DNA]</scope>
    <source>
        <strain evidence="1 2">HZ10</strain>
    </source>
</reference>
<dbReference type="Proteomes" id="UP000197596">
    <property type="component" value="Unassembled WGS sequence"/>
</dbReference>
<gene>
    <name evidence="1" type="ORF">CEJ42_19745</name>
</gene>
<organism evidence="1 2">
    <name type="scientific">Herbaspirillum robiniae</name>
    <dbReference type="NCBI Taxonomy" id="2014887"/>
    <lineage>
        <taxon>Bacteria</taxon>
        <taxon>Pseudomonadati</taxon>
        <taxon>Pseudomonadota</taxon>
        <taxon>Betaproteobacteria</taxon>
        <taxon>Burkholderiales</taxon>
        <taxon>Oxalobacteraceae</taxon>
        <taxon>Herbaspirillum</taxon>
    </lineage>
</organism>
<dbReference type="InterPro" id="IPR029044">
    <property type="entry name" value="Nucleotide-diphossugar_trans"/>
</dbReference>
<sequence length="323" mass="37441">MRYFCTLFDANYLIKGLAMLRSLRQHCDQAIVFVLCMDGQTRELLEKLDLPHVRCISLAEVETPDLLEVKPGRNVAEYCWTLSPCLPWHVLQHHPEVDAITYLDADLYFYSSPQPIFDEIGDASVAIIEHRFPAQFKHMEVRGRFCVEWVGFRRDDEGMACLKRWRDQCIEWCFYRLEDNRMGDQKYLDAWPRDFSSVHIIEHLGAGVAPWNFGQYRFGQRGDGTLTVNGDPLIFYHFHQFQLLSNGRFDRISAAYKVLGKEPGTVYEQYELAISAALQEIRKLAPDFQKGLKSVTKIGAQRIAQALLPRIVKEWLKKFVSAV</sequence>
<accession>A0A246WP13</accession>
<evidence type="ECO:0000313" key="2">
    <source>
        <dbReference type="Proteomes" id="UP000197596"/>
    </source>
</evidence>
<dbReference type="AlphaFoldDB" id="A0A246WP13"/>
<dbReference type="SUPFAM" id="SSF53448">
    <property type="entry name" value="Nucleotide-diphospho-sugar transferases"/>
    <property type="match status" value="1"/>
</dbReference>
<comment type="caution">
    <text evidence="1">The sequence shown here is derived from an EMBL/GenBank/DDBJ whole genome shotgun (WGS) entry which is preliminary data.</text>
</comment>
<evidence type="ECO:0008006" key="3">
    <source>
        <dbReference type="Google" id="ProtNLM"/>
    </source>
</evidence>
<dbReference type="EMBL" id="NJGU01000011">
    <property type="protein sequence ID" value="OWY27291.1"/>
    <property type="molecule type" value="Genomic_DNA"/>
</dbReference>
<evidence type="ECO:0000313" key="1">
    <source>
        <dbReference type="EMBL" id="OWY27291.1"/>
    </source>
</evidence>
<dbReference type="RefSeq" id="WP_088752247.1">
    <property type="nucleotide sequence ID" value="NZ_NJGU01000011.1"/>
</dbReference>
<proteinExistence type="predicted"/>
<dbReference type="Gene3D" id="3.90.550.10">
    <property type="entry name" value="Spore Coat Polysaccharide Biosynthesis Protein SpsA, Chain A"/>
    <property type="match status" value="1"/>
</dbReference>
<protein>
    <recommendedName>
        <fullName evidence="3">Glycosyl transferase</fullName>
    </recommendedName>
</protein>